<dbReference type="Gene3D" id="3.40.50.300">
    <property type="entry name" value="P-loop containing nucleotide triphosphate hydrolases"/>
    <property type="match status" value="1"/>
</dbReference>
<feature type="domain" description="NACHT" evidence="2">
    <location>
        <begin position="131"/>
        <end position="220"/>
    </location>
</feature>
<gene>
    <name evidence="3" type="ORF">LC586_01040</name>
</gene>
<feature type="transmembrane region" description="Helical" evidence="1">
    <location>
        <begin position="531"/>
        <end position="551"/>
    </location>
</feature>
<dbReference type="PANTHER" id="PTHR46312">
    <property type="entry name" value="NACHT DOMAIN-CONTAINING PROTEIN"/>
    <property type="match status" value="1"/>
</dbReference>
<dbReference type="InterPro" id="IPR026870">
    <property type="entry name" value="Zinc_ribbon_dom"/>
</dbReference>
<name>A0ABS8I2N4_9NOSO</name>
<keyword evidence="1" id="KW-0812">Transmembrane</keyword>
<feature type="transmembrane region" description="Helical" evidence="1">
    <location>
        <begin position="461"/>
        <end position="480"/>
    </location>
</feature>
<dbReference type="Pfam" id="PF05729">
    <property type="entry name" value="NACHT"/>
    <property type="match status" value="1"/>
</dbReference>
<dbReference type="EMBL" id="JAIVFQ010000001">
    <property type="protein sequence ID" value="MCC5597862.1"/>
    <property type="molecule type" value="Genomic_DNA"/>
</dbReference>
<dbReference type="InterPro" id="IPR007111">
    <property type="entry name" value="NACHT_NTPase"/>
</dbReference>
<dbReference type="PROSITE" id="PS50837">
    <property type="entry name" value="NACHT"/>
    <property type="match status" value="1"/>
</dbReference>
<sequence>MTQNLNIDGALIREAQIGQAGRDLHQIQYLTVNESFSLAKLIGHRQVKPFSGKQEYRFREVLLNKVKQYWIKGVLEKSLYTKGLIDLGLEERLDAVKRPSSIVQEIPNESGQTLPEGKSVTDVFNQMGKGRTLLILGEPGAGKTITLLKLAQELIARTEKDLSQPIPVVLNLSSWGNKQQTIADWLIEELNSTYQVSKTLAKVWIEDQQLLLLLDGLDEVKIERRETCIQAINQFMQEHGLIEIVVTSRIRDYEALSTRLELQGAICIQSLTFQQVKQYLDRAGEQLEAVKTLLQEDTTLQELAKSPLTLSVMTLAYKGKKLEDLPNAGSKEERRKHLFDTYIERMFKRRKYEPRYSKVQAMRWLIWLAQQMFQKSQTVFLIERIQPAWLSNRVQKTLYKFTPCLLGVIICGLIGWQIHKSPGALIGGITAGLPLAWNTAEIKPVETLRWSWQEAKKFLKNGLPGGLLLGLIVGLFFKLVKTPFDLQTGLQLGLLYGLTGGLILGLLGGLRGPDIVIRTIPNQGIWNSAKNALIIGLLGGLLGGLFGGLIGEQIFGKKEWLQLGLVFGLVSGLVFGGGQACLQHFTLHLILCSKNCIPLNYVRFLDYATEHIFLQKVGGGYIFIHRMLLEHFAQMEPVFIQPTSQQIHQSTDRNNTLTEFNSTNNLKKHTPCQTPVENNIVCTNCGRTNPANFNFCTKCGRRLNQALSQD</sequence>
<feature type="transmembrane region" description="Helical" evidence="1">
    <location>
        <begin position="424"/>
        <end position="440"/>
    </location>
</feature>
<proteinExistence type="predicted"/>
<accession>A0ABS8I2N4</accession>
<comment type="caution">
    <text evidence="3">The sequence shown here is derived from an EMBL/GenBank/DDBJ whole genome shotgun (WGS) entry which is preliminary data.</text>
</comment>
<evidence type="ECO:0000256" key="1">
    <source>
        <dbReference type="SAM" id="Phobius"/>
    </source>
</evidence>
<dbReference type="PANTHER" id="PTHR46312:SF2">
    <property type="entry name" value="NUCLEOTIDE-BINDING OLIGOMERIZATION DOMAIN-CONTAINING PROTEIN 2-LIKE"/>
    <property type="match status" value="1"/>
</dbReference>
<dbReference type="SUPFAM" id="SSF52540">
    <property type="entry name" value="P-loop containing nucleoside triphosphate hydrolases"/>
    <property type="match status" value="1"/>
</dbReference>
<dbReference type="InterPro" id="IPR027417">
    <property type="entry name" value="P-loop_NTPase"/>
</dbReference>
<organism evidence="3 4">
    <name type="scientific">Nostoc favosum CHAB5714</name>
    <dbReference type="NCBI Taxonomy" id="2780399"/>
    <lineage>
        <taxon>Bacteria</taxon>
        <taxon>Bacillati</taxon>
        <taxon>Cyanobacteriota</taxon>
        <taxon>Cyanophyceae</taxon>
        <taxon>Nostocales</taxon>
        <taxon>Nostocaceae</taxon>
        <taxon>Nostoc</taxon>
        <taxon>Nostoc favosum</taxon>
    </lineage>
</organism>
<dbReference type="Proteomes" id="UP001199525">
    <property type="component" value="Unassembled WGS sequence"/>
</dbReference>
<keyword evidence="4" id="KW-1185">Reference proteome</keyword>
<protein>
    <submittedName>
        <fullName evidence="3">NACHT domain-containing protein</fullName>
    </submittedName>
</protein>
<keyword evidence="1" id="KW-1133">Transmembrane helix</keyword>
<evidence type="ECO:0000313" key="3">
    <source>
        <dbReference type="EMBL" id="MCC5597862.1"/>
    </source>
</evidence>
<evidence type="ECO:0000259" key="2">
    <source>
        <dbReference type="PROSITE" id="PS50837"/>
    </source>
</evidence>
<dbReference type="Pfam" id="PF13240">
    <property type="entry name" value="Zn_Ribbon_1"/>
    <property type="match status" value="1"/>
</dbReference>
<feature type="transmembrane region" description="Helical" evidence="1">
    <location>
        <begin position="492"/>
        <end position="510"/>
    </location>
</feature>
<dbReference type="RefSeq" id="WP_229482544.1">
    <property type="nucleotide sequence ID" value="NZ_JAIVFQ010000001.1"/>
</dbReference>
<feature type="transmembrane region" description="Helical" evidence="1">
    <location>
        <begin position="563"/>
        <end position="582"/>
    </location>
</feature>
<evidence type="ECO:0000313" key="4">
    <source>
        <dbReference type="Proteomes" id="UP001199525"/>
    </source>
</evidence>
<reference evidence="3 4" key="1">
    <citation type="journal article" date="2021" name="Microorganisms">
        <title>Genome Evolution of Filamentous Cyanobacterium Nostoc Species: From Facultative Symbiosis to Free Living.</title>
        <authorList>
            <person name="Huo D."/>
            <person name="Li H."/>
            <person name="Cai F."/>
            <person name="Guo X."/>
            <person name="Qiao Z."/>
            <person name="Wang W."/>
            <person name="Yu G."/>
            <person name="Li R."/>
        </authorList>
    </citation>
    <scope>NUCLEOTIDE SEQUENCE [LARGE SCALE GENOMIC DNA]</scope>
    <source>
        <strain evidence="3 4">CHAB 5714</strain>
    </source>
</reference>
<keyword evidence="1" id="KW-0472">Membrane</keyword>